<accession>A0ABT4BWH2</accession>
<name>A0ABT4BWH2_9FIRM</name>
<feature type="region of interest" description="Disordered" evidence="1">
    <location>
        <begin position="1"/>
        <end position="52"/>
    </location>
</feature>
<dbReference type="EMBL" id="JAPOHA010000010">
    <property type="protein sequence ID" value="MCY1714670.1"/>
    <property type="molecule type" value="Genomic_DNA"/>
</dbReference>
<feature type="transmembrane region" description="Helical" evidence="2">
    <location>
        <begin position="515"/>
        <end position="538"/>
    </location>
</feature>
<dbReference type="RefSeq" id="WP_268058725.1">
    <property type="nucleotide sequence ID" value="NZ_JAPOHA010000010.1"/>
</dbReference>
<keyword evidence="2" id="KW-0812">Transmembrane</keyword>
<evidence type="ECO:0000256" key="2">
    <source>
        <dbReference type="SAM" id="Phobius"/>
    </source>
</evidence>
<evidence type="ECO:0000313" key="3">
    <source>
        <dbReference type="EMBL" id="MCY1714670.1"/>
    </source>
</evidence>
<reference evidence="3 4" key="1">
    <citation type="submission" date="2022-11" db="EMBL/GenBank/DDBJ databases">
        <authorList>
            <person name="Caiyu Z."/>
        </authorList>
    </citation>
    <scope>NUCLEOTIDE SEQUENCE [LARGE SCALE GENOMIC DNA]</scope>
    <source>
        <strain evidence="3 4">YR-4</strain>
    </source>
</reference>
<keyword evidence="2" id="KW-1133">Transmembrane helix</keyword>
<feature type="compositionally biased region" description="Acidic residues" evidence="1">
    <location>
        <begin position="21"/>
        <end position="33"/>
    </location>
</feature>
<keyword evidence="4" id="KW-1185">Reference proteome</keyword>
<feature type="compositionally biased region" description="Low complexity" evidence="1">
    <location>
        <begin position="10"/>
        <end position="20"/>
    </location>
</feature>
<evidence type="ECO:0000313" key="4">
    <source>
        <dbReference type="Proteomes" id="UP001082703"/>
    </source>
</evidence>
<sequence>MKNEKEKKPIVPVEENPQPEAEAETTPAEETEQAETKAEKKQKKEKKNRRSLKEITRTEKFRRSGMSTAFTAGFIVVVILINVIVGVLGERYPSMNVDLTKNHTNTLSTEAAAVVDKVKIPTTIYIIATESQTKSDRILAEYGIQYSQVGELAEKMTERNRNIKVEYIDLDKNPAFASDYKSDNIAVGDVVFKTDKRSRVLAVTELFNVSFSQDGSIGGSSSMVDSALASGLNSVMADTVSVAAFDTGHSEQMDTATYKKLLSNNSFETQDFNLLTEDIPKNARLVVLGCPATDYTDSEIQKLDAFLSSGSLAGDRSLLITFHPSQTAMPKLSAFLQEWGISVTPQTIVVESDSSKYYTSDPSYILSTIQTEPDLGGDSNYKYYTTPQSSPVNILFDTKGTRQTYSLSKSNDSCYLVNNKTKEDETPAKAAYNTGVLSQDTVKAGGTEYKANVIALGSTTMFNSDILSPTTFGNAKYLVNLSRYATGTTNTATAITETAVPTNAQDINLSTGMSILLGFGVFTLLIPLAIVIAGICVYHRRRHL</sequence>
<protein>
    <submittedName>
        <fullName evidence="3">Gldg family protein</fullName>
    </submittedName>
</protein>
<organism evidence="3 4">
    <name type="scientific">Caproiciproducens galactitolivorans</name>
    <dbReference type="NCBI Taxonomy" id="642589"/>
    <lineage>
        <taxon>Bacteria</taxon>
        <taxon>Bacillati</taxon>
        <taxon>Bacillota</taxon>
        <taxon>Clostridia</taxon>
        <taxon>Eubacteriales</taxon>
        <taxon>Acutalibacteraceae</taxon>
        <taxon>Caproiciproducens</taxon>
    </lineage>
</organism>
<comment type="caution">
    <text evidence="3">The sequence shown here is derived from an EMBL/GenBank/DDBJ whole genome shotgun (WGS) entry which is preliminary data.</text>
</comment>
<feature type="compositionally biased region" description="Basic residues" evidence="1">
    <location>
        <begin position="40"/>
        <end position="50"/>
    </location>
</feature>
<proteinExistence type="predicted"/>
<keyword evidence="2" id="KW-0472">Membrane</keyword>
<evidence type="ECO:0000256" key="1">
    <source>
        <dbReference type="SAM" id="MobiDB-lite"/>
    </source>
</evidence>
<gene>
    <name evidence="3" type="ORF">OUY18_10430</name>
</gene>
<dbReference type="Proteomes" id="UP001082703">
    <property type="component" value="Unassembled WGS sequence"/>
</dbReference>
<feature type="transmembrane region" description="Helical" evidence="2">
    <location>
        <begin position="69"/>
        <end position="89"/>
    </location>
</feature>